<sequence>MRRFQQIALALSAAMLMAGCQLTSSEPIEPSTSEHLVEVAKQELSEFKMFEVSDNGLITYTARLPGPGYYWLPASIKESSYEISCIELSYFVDRGFVVKSAFLGPRGRVEYYDMERCMEDTPFQ</sequence>
<evidence type="ECO:0008006" key="4">
    <source>
        <dbReference type="Google" id="ProtNLM"/>
    </source>
</evidence>
<evidence type="ECO:0000313" key="2">
    <source>
        <dbReference type="EMBL" id="UTZ26855.1"/>
    </source>
</evidence>
<gene>
    <name evidence="2" type="ORF">HB761_08945</name>
</gene>
<keyword evidence="1" id="KW-0732">Signal</keyword>
<evidence type="ECO:0000313" key="3">
    <source>
        <dbReference type="Proteomes" id="UP001058687"/>
    </source>
</evidence>
<protein>
    <recommendedName>
        <fullName evidence="4">Lipoprotein</fullName>
    </recommendedName>
</protein>
<dbReference type="Proteomes" id="UP001058687">
    <property type="component" value="Chromosome 1"/>
</dbReference>
<proteinExistence type="predicted"/>
<dbReference type="PROSITE" id="PS51257">
    <property type="entry name" value="PROKAR_LIPOPROTEIN"/>
    <property type="match status" value="1"/>
</dbReference>
<feature type="chain" id="PRO_5041939778" description="Lipoprotein" evidence="1">
    <location>
        <begin position="19"/>
        <end position="124"/>
    </location>
</feature>
<evidence type="ECO:0000256" key="1">
    <source>
        <dbReference type="SAM" id="SignalP"/>
    </source>
</evidence>
<reference evidence="2" key="1">
    <citation type="submission" date="2020-03" db="EMBL/GenBank/DDBJ databases">
        <title>Five strains of Vibrio campbellii isolated from Mariana Trench.</title>
        <authorList>
            <person name="Liang J."/>
            <person name="Zhang X.-H."/>
        </authorList>
    </citation>
    <scope>NUCLEOTIDE SEQUENCE</scope>
    <source>
        <strain evidence="2">LJC014</strain>
    </source>
</reference>
<dbReference type="EMBL" id="CP050467">
    <property type="protein sequence ID" value="UTZ26855.1"/>
    <property type="molecule type" value="Genomic_DNA"/>
</dbReference>
<dbReference type="RefSeq" id="WP_255933053.1">
    <property type="nucleotide sequence ID" value="NZ_CP050467.1"/>
</dbReference>
<feature type="signal peptide" evidence="1">
    <location>
        <begin position="1"/>
        <end position="18"/>
    </location>
</feature>
<name>A0AAE9MXU0_9VIBR</name>
<dbReference type="AlphaFoldDB" id="A0AAE9MXU0"/>
<organism evidence="2 3">
    <name type="scientific">Vibrio campbellii</name>
    <dbReference type="NCBI Taxonomy" id="680"/>
    <lineage>
        <taxon>Bacteria</taxon>
        <taxon>Pseudomonadati</taxon>
        <taxon>Pseudomonadota</taxon>
        <taxon>Gammaproteobacteria</taxon>
        <taxon>Vibrionales</taxon>
        <taxon>Vibrionaceae</taxon>
        <taxon>Vibrio</taxon>
    </lineage>
</organism>
<accession>A0AAE9MXU0</accession>